<dbReference type="Proteomes" id="UP000595512">
    <property type="component" value="Chromosome"/>
</dbReference>
<dbReference type="Pfam" id="PF00437">
    <property type="entry name" value="T2SSE"/>
    <property type="match status" value="1"/>
</dbReference>
<dbReference type="PANTHER" id="PTHR30486:SF6">
    <property type="entry name" value="TYPE IV PILUS RETRACTATION ATPASE PILT"/>
    <property type="match status" value="1"/>
</dbReference>
<comment type="similarity">
    <text evidence="1">Belongs to the GSP E family.</text>
</comment>
<dbReference type="Gene3D" id="3.30.450.380">
    <property type="match status" value="1"/>
</dbReference>
<gene>
    <name evidence="3" type="primary">tadA</name>
    <name evidence="3" type="ORF">JGZ69_00230</name>
</gene>
<dbReference type="InterPro" id="IPR050921">
    <property type="entry name" value="T4SS_GSP_E_ATPase"/>
</dbReference>
<dbReference type="PANTHER" id="PTHR30486">
    <property type="entry name" value="TWITCHING MOTILITY PROTEIN PILT"/>
    <property type="match status" value="1"/>
</dbReference>
<dbReference type="InterPro" id="IPR001482">
    <property type="entry name" value="T2SS/T4SS_dom"/>
</dbReference>
<dbReference type="KEGG" id="hspo:JGZ69_00230"/>
<dbReference type="RefSeq" id="WP_107958498.1">
    <property type="nucleotide sequence ID" value="NZ_CP066701.1"/>
</dbReference>
<evidence type="ECO:0000256" key="1">
    <source>
        <dbReference type="ARBA" id="ARBA00006611"/>
    </source>
</evidence>
<sequence length="476" mass="56019">MLRQKVNVFDINDYIHKNRIIEEVKEEKKKQTEGIHEVFRLVKDHFEKLYTSDQLTDEEKEIRQKTEHNAILGDKNSETILIPEINTFLRDNNLLGIKYPSFFESLAHAIYHEIYGFGVFYKWNAFPDSPSAKIIGKEIWFKINGEFVKQDEELRDEEHIYEIFRALEVANRGFKINESNPRDEIEMKDGTRVTISIPPASLYPTIVFRRFIVRNFSFEEQARRGTIPKEDIMFFNVMSRLYLNTVIAGEVESGKSTMLKTFYGARDPNKVAILIESSPETYLKRDFPERLVHDFYTLDDDIEETIRHALRVDHDYVIFQEVRGVEAEGAIKGTERGTRGLLMSYHITDPVNTPEQLAGHIIDEFPNRRLANEIRRISKQLDVGITMETFKGNNKRLTSIYEICYDRKTDKAWINYLMKYDPKLDKWEYNGDISEGLYLKIFKLDEEKAQYFVEHLKNQSEKYPLTSTAKEEIIII</sequence>
<dbReference type="EMBL" id="CP066701">
    <property type="protein sequence ID" value="QQX25495.1"/>
    <property type="molecule type" value="Genomic_DNA"/>
</dbReference>
<dbReference type="SUPFAM" id="SSF52540">
    <property type="entry name" value="P-loop containing nucleoside triphosphate hydrolases"/>
    <property type="match status" value="1"/>
</dbReference>
<dbReference type="AlphaFoldDB" id="A0AB37HI98"/>
<protein>
    <submittedName>
        <fullName evidence="3">Flp pilus assembly complex ATPase component TadA</fullName>
    </submittedName>
</protein>
<dbReference type="GO" id="GO:0016887">
    <property type="term" value="F:ATP hydrolysis activity"/>
    <property type="evidence" value="ECO:0007669"/>
    <property type="project" value="InterPro"/>
</dbReference>
<reference evidence="3 4" key="1">
    <citation type="submission" date="2020-12" db="EMBL/GenBank/DDBJ databases">
        <title>Taxonomic evaluation of the Bacillus sporothermodurans group of bacteria based on whole genome sequences.</title>
        <authorList>
            <person name="Fiedler G."/>
            <person name="Herbstmann A.-D."/>
            <person name="Doll E."/>
            <person name="Wenning M."/>
            <person name="Brinks E."/>
            <person name="Kabisch J."/>
            <person name="Breitenwieser F."/>
            <person name="Lappann M."/>
            <person name="Boehnlein C."/>
            <person name="Franz C."/>
        </authorList>
    </citation>
    <scope>NUCLEOTIDE SEQUENCE [LARGE SCALE GENOMIC DNA]</scope>
    <source>
        <strain evidence="3 4">DSM 10599</strain>
    </source>
</reference>
<name>A0AB37HI98_9BACI</name>
<organism evidence="3 4">
    <name type="scientific">Heyndrickxia sporothermodurans</name>
    <dbReference type="NCBI Taxonomy" id="46224"/>
    <lineage>
        <taxon>Bacteria</taxon>
        <taxon>Bacillati</taxon>
        <taxon>Bacillota</taxon>
        <taxon>Bacilli</taxon>
        <taxon>Bacillales</taxon>
        <taxon>Bacillaceae</taxon>
        <taxon>Heyndrickxia</taxon>
    </lineage>
</organism>
<evidence type="ECO:0000259" key="2">
    <source>
        <dbReference type="Pfam" id="PF00437"/>
    </source>
</evidence>
<proteinExistence type="inferred from homology"/>
<evidence type="ECO:0000313" key="4">
    <source>
        <dbReference type="Proteomes" id="UP000595512"/>
    </source>
</evidence>
<evidence type="ECO:0000313" key="3">
    <source>
        <dbReference type="EMBL" id="QQX25495.1"/>
    </source>
</evidence>
<dbReference type="InterPro" id="IPR027417">
    <property type="entry name" value="P-loop_NTPase"/>
</dbReference>
<dbReference type="Gene3D" id="3.40.50.300">
    <property type="entry name" value="P-loop containing nucleotide triphosphate hydrolases"/>
    <property type="match status" value="1"/>
</dbReference>
<accession>A0AB37HI98</accession>
<feature type="domain" description="Bacterial type II secretion system protein E" evidence="2">
    <location>
        <begin position="155"/>
        <end position="355"/>
    </location>
</feature>